<dbReference type="Proteomes" id="UP000887579">
    <property type="component" value="Unplaced"/>
</dbReference>
<evidence type="ECO:0000313" key="1">
    <source>
        <dbReference type="Proteomes" id="UP000887579"/>
    </source>
</evidence>
<evidence type="ECO:0000313" key="2">
    <source>
        <dbReference type="WBParaSite" id="ES5_v2.g24408.t1"/>
    </source>
</evidence>
<accession>A0AC34G4G6</accession>
<protein>
    <submittedName>
        <fullName evidence="2">Uncharacterized protein</fullName>
    </submittedName>
</protein>
<proteinExistence type="predicted"/>
<dbReference type="WBParaSite" id="ES5_v2.g24408.t1">
    <property type="protein sequence ID" value="ES5_v2.g24408.t1"/>
    <property type="gene ID" value="ES5_v2.g24408"/>
</dbReference>
<organism evidence="1 2">
    <name type="scientific">Panagrolaimus sp. ES5</name>
    <dbReference type="NCBI Taxonomy" id="591445"/>
    <lineage>
        <taxon>Eukaryota</taxon>
        <taxon>Metazoa</taxon>
        <taxon>Ecdysozoa</taxon>
        <taxon>Nematoda</taxon>
        <taxon>Chromadorea</taxon>
        <taxon>Rhabditida</taxon>
        <taxon>Tylenchina</taxon>
        <taxon>Panagrolaimomorpha</taxon>
        <taxon>Panagrolaimoidea</taxon>
        <taxon>Panagrolaimidae</taxon>
        <taxon>Panagrolaimus</taxon>
    </lineage>
</organism>
<sequence>MVCLFCDAHWHESDECSKYKTDVARRKRPNSNRFCFSCRVESAVAHLPEDKKCKLNDKCIGWFSIEHHKVFCAERIKAMNLFLPKIDHNLLKRFSEMFDLDEKYLMATSSPTASDLIPLKSIKIWQEFDDETGITGLNIVAGLMRLYEMDTDKNKKLFDSIYSKNLICLSRELYIYDADITSEIILQMLSPYTKFFELHVSLITPNITFSEVIKNAPNLEVIIFNIYSTEGNIICGKTWLIDLLKYKNGKNFVKLDIYLDILELDIETLVQFVKTKCMKTVNLEIRFDRDLVGEEVEADEAFKKIKQKLAEYFEYYTAEDSKLTVGFVDEDNDIEFSLKKIRTPKKRIMPSRAATKKKYRNFY</sequence>
<reference evidence="2" key="1">
    <citation type="submission" date="2022-11" db="UniProtKB">
        <authorList>
            <consortium name="WormBaseParasite"/>
        </authorList>
    </citation>
    <scope>IDENTIFICATION</scope>
</reference>
<name>A0AC34G4G6_9BILA</name>